<dbReference type="EMBL" id="CM000882">
    <property type="protein sequence ID" value="KQJ98332.2"/>
    <property type="molecule type" value="Genomic_DNA"/>
</dbReference>
<reference evidence="1 2" key="1">
    <citation type="journal article" date="2010" name="Nature">
        <title>Genome sequencing and analysis of the model grass Brachypodium distachyon.</title>
        <authorList>
            <consortium name="International Brachypodium Initiative"/>
        </authorList>
    </citation>
    <scope>NUCLEOTIDE SEQUENCE [LARGE SCALE GENOMIC DNA]</scope>
    <source>
        <strain evidence="1 2">Bd21</strain>
    </source>
</reference>
<evidence type="ECO:0000313" key="3">
    <source>
        <dbReference type="Proteomes" id="UP000008810"/>
    </source>
</evidence>
<proteinExistence type="predicted"/>
<reference evidence="1" key="2">
    <citation type="submission" date="2017-06" db="EMBL/GenBank/DDBJ databases">
        <title>WGS assembly of Brachypodium distachyon.</title>
        <authorList>
            <consortium name="The International Brachypodium Initiative"/>
            <person name="Lucas S."/>
            <person name="Harmon-Smith M."/>
            <person name="Lail K."/>
            <person name="Tice H."/>
            <person name="Grimwood J."/>
            <person name="Bruce D."/>
            <person name="Barry K."/>
            <person name="Shu S."/>
            <person name="Lindquist E."/>
            <person name="Wang M."/>
            <person name="Pitluck S."/>
            <person name="Vogel J.P."/>
            <person name="Garvin D.F."/>
            <person name="Mockler T.C."/>
            <person name="Schmutz J."/>
            <person name="Rokhsar D."/>
            <person name="Bevan M.W."/>
        </authorList>
    </citation>
    <scope>NUCLEOTIDE SEQUENCE</scope>
    <source>
        <strain evidence="1">Bd21</strain>
    </source>
</reference>
<dbReference type="InParanoid" id="A0A0Q3FJM6"/>
<evidence type="ECO:0000313" key="2">
    <source>
        <dbReference type="EnsemblPlants" id="KQJ98332"/>
    </source>
</evidence>
<dbReference type="EnsemblPlants" id="KQJ98332">
    <property type="protein sequence ID" value="KQJ98332"/>
    <property type="gene ID" value="BRADI_3g36484v3"/>
</dbReference>
<dbReference type="AlphaFoldDB" id="A0A0Q3FJM6"/>
<gene>
    <name evidence="1" type="ORF">BRADI_3g36484v3</name>
</gene>
<dbReference type="Proteomes" id="UP000008810">
    <property type="component" value="Chromosome 3"/>
</dbReference>
<accession>A0A0Q3FJM6</accession>
<dbReference type="Gramene" id="KQJ98332">
    <property type="protein sequence ID" value="KQJ98332"/>
    <property type="gene ID" value="BRADI_3g36484v3"/>
</dbReference>
<sequence>MSGWWPPVSLVRRSVALLRFPMLPDAARLPRPLRRPPLAAKVQAVHDRSALGIWEKWCTSYLPGSP</sequence>
<reference evidence="2" key="3">
    <citation type="submission" date="2018-08" db="UniProtKB">
        <authorList>
            <consortium name="EnsemblPlants"/>
        </authorList>
    </citation>
    <scope>IDENTIFICATION</scope>
    <source>
        <strain evidence="2">cv. Bd21</strain>
    </source>
</reference>
<keyword evidence="3" id="KW-1185">Reference proteome</keyword>
<name>A0A0Q3FJM6_BRADI</name>
<organism evidence="1">
    <name type="scientific">Brachypodium distachyon</name>
    <name type="common">Purple false brome</name>
    <name type="synonym">Trachynia distachya</name>
    <dbReference type="NCBI Taxonomy" id="15368"/>
    <lineage>
        <taxon>Eukaryota</taxon>
        <taxon>Viridiplantae</taxon>
        <taxon>Streptophyta</taxon>
        <taxon>Embryophyta</taxon>
        <taxon>Tracheophyta</taxon>
        <taxon>Spermatophyta</taxon>
        <taxon>Magnoliopsida</taxon>
        <taxon>Liliopsida</taxon>
        <taxon>Poales</taxon>
        <taxon>Poaceae</taxon>
        <taxon>BOP clade</taxon>
        <taxon>Pooideae</taxon>
        <taxon>Stipodae</taxon>
        <taxon>Brachypodieae</taxon>
        <taxon>Brachypodium</taxon>
    </lineage>
</organism>
<evidence type="ECO:0000313" key="1">
    <source>
        <dbReference type="EMBL" id="KQJ98332.2"/>
    </source>
</evidence>
<protein>
    <submittedName>
        <fullName evidence="1 2">Uncharacterized protein</fullName>
    </submittedName>
</protein>